<dbReference type="PANTHER" id="PTHR40588:SF1">
    <property type="entry name" value="MRNA INTERFERASE TOXIN YAFQ"/>
    <property type="match status" value="1"/>
</dbReference>
<proteinExistence type="predicted"/>
<evidence type="ECO:0000256" key="1">
    <source>
        <dbReference type="ARBA" id="ARBA00022649"/>
    </source>
</evidence>
<comment type="caution">
    <text evidence="2">The sequence shown here is derived from an EMBL/GenBank/DDBJ whole genome shotgun (WGS) entry which is preliminary data.</text>
</comment>
<dbReference type="PANTHER" id="PTHR40588">
    <property type="entry name" value="MRNA INTERFERASE TOXIN YAFQ"/>
    <property type="match status" value="1"/>
</dbReference>
<dbReference type="InterPro" id="IPR007712">
    <property type="entry name" value="RelE/ParE_toxin"/>
</dbReference>
<keyword evidence="1" id="KW-1277">Toxin-antitoxin system</keyword>
<sequence>MTKQPYKPAFEKKFKKHYQNLLRGGRYHKPDFENVFYALINDDVLEPRYNDHPLVNRKPERELHIKPDWLLIYKYDGSFIRFIDTGSHADLFK</sequence>
<dbReference type="Gene3D" id="3.30.2310.20">
    <property type="entry name" value="RelE-like"/>
    <property type="match status" value="1"/>
</dbReference>
<dbReference type="SUPFAM" id="SSF143011">
    <property type="entry name" value="RelE-like"/>
    <property type="match status" value="1"/>
</dbReference>
<protein>
    <submittedName>
        <fullName evidence="2">Type II toxin-antitoxin system YafQ family toxin</fullName>
    </submittedName>
</protein>
<gene>
    <name evidence="2" type="ORF">ACFQ44_03755</name>
</gene>
<dbReference type="Proteomes" id="UP001597189">
    <property type="component" value="Unassembled WGS sequence"/>
</dbReference>
<reference evidence="3" key="1">
    <citation type="journal article" date="2019" name="Int. J. Syst. Evol. Microbiol.">
        <title>The Global Catalogue of Microorganisms (GCM) 10K type strain sequencing project: providing services to taxonomists for standard genome sequencing and annotation.</title>
        <authorList>
            <consortium name="The Broad Institute Genomics Platform"/>
            <consortium name="The Broad Institute Genome Sequencing Center for Infectious Disease"/>
            <person name="Wu L."/>
            <person name="Ma J."/>
        </authorList>
    </citation>
    <scope>NUCLEOTIDE SEQUENCE [LARGE SCALE GENOMIC DNA]</scope>
    <source>
        <strain evidence="3">CCM 8979</strain>
    </source>
</reference>
<name>A0ABW4D2L1_9LACO</name>
<dbReference type="InterPro" id="IPR004386">
    <property type="entry name" value="Toxin_YafQ-like"/>
</dbReference>
<accession>A0ABW4D2L1</accession>
<evidence type="ECO:0000313" key="2">
    <source>
        <dbReference type="EMBL" id="MFD1454800.1"/>
    </source>
</evidence>
<dbReference type="NCBIfam" id="TIGR02385">
    <property type="entry name" value="RelE_StbE"/>
    <property type="match status" value="1"/>
</dbReference>
<evidence type="ECO:0000313" key="3">
    <source>
        <dbReference type="Proteomes" id="UP001597189"/>
    </source>
</evidence>
<dbReference type="RefSeq" id="WP_125765918.1">
    <property type="nucleotide sequence ID" value="NZ_BOLN01000002.1"/>
</dbReference>
<dbReference type="InterPro" id="IPR035093">
    <property type="entry name" value="RelE/ParE_toxin_dom_sf"/>
</dbReference>
<dbReference type="EMBL" id="JBHTOD010000002">
    <property type="protein sequence ID" value="MFD1454800.1"/>
    <property type="molecule type" value="Genomic_DNA"/>
</dbReference>
<dbReference type="Pfam" id="PF15738">
    <property type="entry name" value="YafQ_toxin"/>
    <property type="match status" value="1"/>
</dbReference>
<organism evidence="2 3">
    <name type="scientific">Levilactobacillus lanxiensis</name>
    <dbReference type="NCBI Taxonomy" id="2799568"/>
    <lineage>
        <taxon>Bacteria</taxon>
        <taxon>Bacillati</taxon>
        <taxon>Bacillota</taxon>
        <taxon>Bacilli</taxon>
        <taxon>Lactobacillales</taxon>
        <taxon>Lactobacillaceae</taxon>
        <taxon>Levilactobacillus</taxon>
    </lineage>
</organism>
<keyword evidence="3" id="KW-1185">Reference proteome</keyword>